<comment type="caution">
    <text evidence="1">The sequence shown here is derived from an EMBL/GenBank/DDBJ whole genome shotgun (WGS) entry which is preliminary data.</text>
</comment>
<dbReference type="InterPro" id="IPR011989">
    <property type="entry name" value="ARM-like"/>
</dbReference>
<dbReference type="RefSeq" id="WP_202994554.1">
    <property type="nucleotide sequence ID" value="NZ_JAENHO010000007.1"/>
</dbReference>
<evidence type="ECO:0008006" key="3">
    <source>
        <dbReference type="Google" id="ProtNLM"/>
    </source>
</evidence>
<gene>
    <name evidence="1" type="ORF">JKJ07_26970</name>
</gene>
<protein>
    <recommendedName>
        <fullName evidence="3">Leucine rich repeat variant</fullName>
    </recommendedName>
</protein>
<organism evidence="1 2">
    <name type="scientific">Paractinoplanes lichenicola</name>
    <dbReference type="NCBI Taxonomy" id="2802976"/>
    <lineage>
        <taxon>Bacteria</taxon>
        <taxon>Bacillati</taxon>
        <taxon>Actinomycetota</taxon>
        <taxon>Actinomycetes</taxon>
        <taxon>Micromonosporales</taxon>
        <taxon>Micromonosporaceae</taxon>
        <taxon>Paractinoplanes</taxon>
    </lineage>
</organism>
<reference evidence="1 2" key="1">
    <citation type="submission" date="2021-01" db="EMBL/GenBank/DDBJ databases">
        <title>Actinoplanes sp. nov. LDG1-01 isolated from lichen.</title>
        <authorList>
            <person name="Saeng-In P."/>
            <person name="Phongsopitanun W."/>
            <person name="Kanchanasin P."/>
            <person name="Yuki M."/>
            <person name="Kudo T."/>
            <person name="Ohkuma M."/>
            <person name="Tanasupawat S."/>
        </authorList>
    </citation>
    <scope>NUCLEOTIDE SEQUENCE [LARGE SCALE GENOMIC DNA]</scope>
    <source>
        <strain evidence="1 2">LDG1-01</strain>
    </source>
</reference>
<keyword evidence="2" id="KW-1185">Reference proteome</keyword>
<dbReference type="Gene3D" id="1.25.10.10">
    <property type="entry name" value="Leucine-rich Repeat Variant"/>
    <property type="match status" value="1"/>
</dbReference>
<accession>A0ABS1VU34</accession>
<evidence type="ECO:0000313" key="2">
    <source>
        <dbReference type="Proteomes" id="UP000598996"/>
    </source>
</evidence>
<dbReference type="Proteomes" id="UP000598996">
    <property type="component" value="Unassembled WGS sequence"/>
</dbReference>
<evidence type="ECO:0000313" key="1">
    <source>
        <dbReference type="EMBL" id="MBL7257952.1"/>
    </source>
</evidence>
<proteinExistence type="predicted"/>
<name>A0ABS1VU34_9ACTN</name>
<sequence>MRLLNHPAARLREVVYGREWSDEVFDVVAAHPDADIREMLARSRSVTVEQRVRMLGDPNLNVVVALLEEPLPAWAYRKLAGRPRVRRLLPLLHPREVSSAALATFAGMDDEEIATWARSTPVVTPLDVEDARAIVASGAAYQRAALALEPDLPADLVAILAVDPDPDVRTYVSMRPGLSERQREAIGYHVSEDDRLPRLAWVLEADGEVLQDCVSSAHPGLRRSAAGHGRLNADQIATLAADDDFPVRLLLCESQVAVPAELVVRTYLEARVITRGQLLSHPALARADLTGYAESPRWEARALVVRDRAAPAELIERLSHDEHPGVRFSVASDSRLPARRLLELFEDPETAGAATANPNLPIELMVAVLDAPAEPDL</sequence>
<dbReference type="EMBL" id="JAENHO010000007">
    <property type="protein sequence ID" value="MBL7257952.1"/>
    <property type="molecule type" value="Genomic_DNA"/>
</dbReference>